<dbReference type="AlphaFoldDB" id="A0A0H5QFH2"/>
<evidence type="ECO:0000313" key="2">
    <source>
        <dbReference type="Proteomes" id="UP000182715"/>
    </source>
</evidence>
<dbReference type="EMBL" id="CVTF01000114">
    <property type="protein sequence ID" value="CRZ00015.1"/>
    <property type="molecule type" value="Genomic_DNA"/>
</dbReference>
<name>A0A0H5QFH2_NEIMI</name>
<evidence type="ECO:0000313" key="1">
    <source>
        <dbReference type="EMBL" id="CRZ00015.1"/>
    </source>
</evidence>
<dbReference type="Proteomes" id="UP000182715">
    <property type="component" value="Unassembled WGS sequence"/>
</dbReference>
<proteinExistence type="predicted"/>
<protein>
    <submittedName>
        <fullName evidence="1">Uncharacterized protein</fullName>
    </submittedName>
</protein>
<sequence>VSGGVKIIRYRFSCFQTALMMRQPVRLVRTWGMRARI</sequence>
<reference evidence="1 2" key="1">
    <citation type="submission" date="2014-11" db="EMBL/GenBank/DDBJ databases">
        <authorList>
            <person name="Diene M.Seydina."/>
        </authorList>
    </citation>
    <scope>NUCLEOTIDE SEQUENCE [LARGE SCALE GENOMIC DNA]</scope>
    <source>
        <strain evidence="1 2">Neisseria meningitidis CHUV</strain>
    </source>
</reference>
<feature type="non-terminal residue" evidence="1">
    <location>
        <position position="1"/>
    </location>
</feature>
<accession>A0A0H5QFH2</accession>
<organism evidence="1 2">
    <name type="scientific">Neisseria meningitidis serogroup B</name>
    <dbReference type="NCBI Taxonomy" id="491"/>
    <lineage>
        <taxon>Bacteria</taxon>
        <taxon>Pseudomonadati</taxon>
        <taxon>Pseudomonadota</taxon>
        <taxon>Betaproteobacteria</taxon>
        <taxon>Neisseriales</taxon>
        <taxon>Neisseriaceae</taxon>
        <taxon>Neisseria</taxon>
    </lineage>
</organism>